<reference evidence="2" key="2">
    <citation type="submission" date="2022-01" db="EMBL/GenBank/DDBJ databases">
        <authorList>
            <person name="Yamashiro T."/>
            <person name="Shiraishi A."/>
            <person name="Satake H."/>
            <person name="Nakayama K."/>
        </authorList>
    </citation>
    <scope>NUCLEOTIDE SEQUENCE</scope>
</reference>
<name>A0ABQ5J023_9ASTR</name>
<dbReference type="Proteomes" id="UP001151760">
    <property type="component" value="Unassembled WGS sequence"/>
</dbReference>
<dbReference type="EMBL" id="BQNB010021382">
    <property type="protein sequence ID" value="GJU05832.1"/>
    <property type="molecule type" value="Genomic_DNA"/>
</dbReference>
<gene>
    <name evidence="2" type="ORF">Tco_1122262</name>
</gene>
<comment type="caution">
    <text evidence="2">The sequence shown here is derived from an EMBL/GenBank/DDBJ whole genome shotgun (WGS) entry which is preliminary data.</text>
</comment>
<accession>A0ABQ5J023</accession>
<protein>
    <submittedName>
        <fullName evidence="2">Uncharacterized protein</fullName>
    </submittedName>
</protein>
<proteinExistence type="predicted"/>
<evidence type="ECO:0000313" key="3">
    <source>
        <dbReference type="Proteomes" id="UP001151760"/>
    </source>
</evidence>
<evidence type="ECO:0000313" key="2">
    <source>
        <dbReference type="EMBL" id="GJU05832.1"/>
    </source>
</evidence>
<sequence length="78" mass="8916">MLRTSSNSGTKTKDTTRQGDYSTLTARDWPRMQRNAEAIAVKITSYHKERDDDVQTDDKQGVPRKLSKQVCAIAERMK</sequence>
<keyword evidence="3" id="KW-1185">Reference proteome</keyword>
<organism evidence="2 3">
    <name type="scientific">Tanacetum coccineum</name>
    <dbReference type="NCBI Taxonomy" id="301880"/>
    <lineage>
        <taxon>Eukaryota</taxon>
        <taxon>Viridiplantae</taxon>
        <taxon>Streptophyta</taxon>
        <taxon>Embryophyta</taxon>
        <taxon>Tracheophyta</taxon>
        <taxon>Spermatophyta</taxon>
        <taxon>Magnoliopsida</taxon>
        <taxon>eudicotyledons</taxon>
        <taxon>Gunneridae</taxon>
        <taxon>Pentapetalae</taxon>
        <taxon>asterids</taxon>
        <taxon>campanulids</taxon>
        <taxon>Asterales</taxon>
        <taxon>Asteraceae</taxon>
        <taxon>Asteroideae</taxon>
        <taxon>Anthemideae</taxon>
        <taxon>Anthemidinae</taxon>
        <taxon>Tanacetum</taxon>
    </lineage>
</organism>
<feature type="region of interest" description="Disordered" evidence="1">
    <location>
        <begin position="1"/>
        <end position="26"/>
    </location>
</feature>
<feature type="compositionally biased region" description="Polar residues" evidence="1">
    <location>
        <begin position="1"/>
        <end position="10"/>
    </location>
</feature>
<reference evidence="2" key="1">
    <citation type="journal article" date="2022" name="Int. J. Mol. Sci.">
        <title>Draft Genome of Tanacetum Coccineum: Genomic Comparison of Closely Related Tanacetum-Family Plants.</title>
        <authorList>
            <person name="Yamashiro T."/>
            <person name="Shiraishi A."/>
            <person name="Nakayama K."/>
            <person name="Satake H."/>
        </authorList>
    </citation>
    <scope>NUCLEOTIDE SEQUENCE</scope>
</reference>
<evidence type="ECO:0000256" key="1">
    <source>
        <dbReference type="SAM" id="MobiDB-lite"/>
    </source>
</evidence>